<evidence type="ECO:0000313" key="3">
    <source>
        <dbReference type="Proteomes" id="UP000325690"/>
    </source>
</evidence>
<evidence type="ECO:0000313" key="2">
    <source>
        <dbReference type="EMBL" id="KAB7753645.1"/>
    </source>
</evidence>
<dbReference type="EMBL" id="ANBP01000032">
    <property type="protein sequence ID" value="KAB7753645.1"/>
    <property type="molecule type" value="Genomic_DNA"/>
</dbReference>
<dbReference type="AlphaFoldDB" id="A0A5N5UVM5"/>
<keyword evidence="3" id="KW-1185">Reference proteome</keyword>
<feature type="region of interest" description="Disordered" evidence="1">
    <location>
        <begin position="1"/>
        <end position="21"/>
    </location>
</feature>
<accession>A0A5N5UVM5</accession>
<evidence type="ECO:0000256" key="1">
    <source>
        <dbReference type="SAM" id="MobiDB-lite"/>
    </source>
</evidence>
<name>A0A5N5UVM5_MYCPH</name>
<feature type="compositionally biased region" description="Polar residues" evidence="1">
    <location>
        <begin position="1"/>
        <end position="11"/>
    </location>
</feature>
<dbReference type="RefSeq" id="WP_061482935.1">
    <property type="nucleotide sequence ID" value="NZ_ANBO01000025.1"/>
</dbReference>
<reference evidence="2 3" key="1">
    <citation type="submission" date="2012-10" db="EMBL/GenBank/DDBJ databases">
        <title>The draft sequence of the Mycobacterium pheli genome.</title>
        <authorList>
            <person name="Pettersson B.M.F."/>
            <person name="Das S."/>
            <person name="Dasgupta S."/>
            <person name="Bhattacharya A."/>
            <person name="Kirsebom L.A."/>
        </authorList>
    </citation>
    <scope>NUCLEOTIDE SEQUENCE [LARGE SCALE GENOMIC DNA]</scope>
    <source>
        <strain evidence="2 3">CCUG 21000</strain>
    </source>
</reference>
<dbReference type="GeneID" id="74302969"/>
<dbReference type="Proteomes" id="UP000325690">
    <property type="component" value="Unassembled WGS sequence"/>
</dbReference>
<protein>
    <submittedName>
        <fullName evidence="2">Uncharacterized protein</fullName>
    </submittedName>
</protein>
<organism evidence="2 3">
    <name type="scientific">Mycolicibacterium phlei DSM 43239 = CCUG 21000</name>
    <dbReference type="NCBI Taxonomy" id="1226750"/>
    <lineage>
        <taxon>Bacteria</taxon>
        <taxon>Bacillati</taxon>
        <taxon>Actinomycetota</taxon>
        <taxon>Actinomycetes</taxon>
        <taxon>Mycobacteriales</taxon>
        <taxon>Mycobacteriaceae</taxon>
        <taxon>Mycolicibacterium</taxon>
    </lineage>
</organism>
<comment type="caution">
    <text evidence="2">The sequence shown here is derived from an EMBL/GenBank/DDBJ whole genome shotgun (WGS) entry which is preliminary data.</text>
</comment>
<proteinExistence type="predicted"/>
<gene>
    <name evidence="2" type="ORF">MPHL21000_18300</name>
</gene>
<sequence>MSELNATNLETTAADAPTREPVLITEQQVRLGTAANLAPTPRWRRALFSPFTAVRTALVRLNQPSRPHHPKRHTFIEHAAMAREMDRL</sequence>